<protein>
    <submittedName>
        <fullName evidence="1">Enamine deaminase RidA</fullName>
    </submittedName>
</protein>
<dbReference type="RefSeq" id="WP_068535864.1">
    <property type="nucleotide sequence ID" value="NZ_LVJH01000042.1"/>
</dbReference>
<gene>
    <name evidence="1" type="ORF">PGLA_18875</name>
</gene>
<dbReference type="OrthoDB" id="9796680at2"/>
<dbReference type="STRING" id="494026.PGLA_18875"/>
<dbReference type="InterPro" id="IPR006175">
    <property type="entry name" value="YjgF/YER057c/UK114"/>
</dbReference>
<dbReference type="SUPFAM" id="SSF55298">
    <property type="entry name" value="YjgF-like"/>
    <property type="match status" value="1"/>
</dbReference>
<dbReference type="Proteomes" id="UP000076967">
    <property type="component" value="Unassembled WGS sequence"/>
</dbReference>
<reference evidence="1 2" key="1">
    <citation type="submission" date="2016-03" db="EMBL/GenBank/DDBJ databases">
        <title>Draft genome sequence of Paenibacillus glacialis DSM 22343.</title>
        <authorList>
            <person name="Shin S.-K."/>
            <person name="Yi H."/>
        </authorList>
    </citation>
    <scope>NUCLEOTIDE SEQUENCE [LARGE SCALE GENOMIC DNA]</scope>
    <source>
        <strain evidence="1 2">DSM 22343</strain>
    </source>
</reference>
<proteinExistence type="predicted"/>
<evidence type="ECO:0000313" key="2">
    <source>
        <dbReference type="Proteomes" id="UP000076967"/>
    </source>
</evidence>
<name>A0A162PW59_9BACL</name>
<dbReference type="Gene3D" id="3.30.1330.40">
    <property type="entry name" value="RutC-like"/>
    <property type="match status" value="1"/>
</dbReference>
<dbReference type="Pfam" id="PF01042">
    <property type="entry name" value="Ribonuc_L-PSP"/>
    <property type="match status" value="1"/>
</dbReference>
<accession>A0A162PW59</accession>
<keyword evidence="2" id="KW-1185">Reference proteome</keyword>
<evidence type="ECO:0000313" key="1">
    <source>
        <dbReference type="EMBL" id="OAB39780.1"/>
    </source>
</evidence>
<dbReference type="InterPro" id="IPR035959">
    <property type="entry name" value="RutC-like_sf"/>
</dbReference>
<dbReference type="EMBL" id="LVJH01000042">
    <property type="protein sequence ID" value="OAB39780.1"/>
    <property type="molecule type" value="Genomic_DNA"/>
</dbReference>
<sequence length="120" mass="13946">MITRVTTPFSYSSAVVAGDYVFLGLHRGFGEKFTEQIHDTFFHLKNTLLEVDVPIHNIVKVNVYLKDIKDLPEMERFFCEYFDTDKFPARMTSTTDFIDSDCLMMIDGIAYKRLNSLNMI</sequence>
<comment type="caution">
    <text evidence="1">The sequence shown here is derived from an EMBL/GenBank/DDBJ whole genome shotgun (WGS) entry which is preliminary data.</text>
</comment>
<dbReference type="CDD" id="cd00448">
    <property type="entry name" value="YjgF_YER057c_UK114_family"/>
    <property type="match status" value="1"/>
</dbReference>
<dbReference type="AlphaFoldDB" id="A0A162PW59"/>
<organism evidence="1 2">
    <name type="scientific">Paenibacillus glacialis</name>
    <dbReference type="NCBI Taxonomy" id="494026"/>
    <lineage>
        <taxon>Bacteria</taxon>
        <taxon>Bacillati</taxon>
        <taxon>Bacillota</taxon>
        <taxon>Bacilli</taxon>
        <taxon>Bacillales</taxon>
        <taxon>Paenibacillaceae</taxon>
        <taxon>Paenibacillus</taxon>
    </lineage>
</organism>